<dbReference type="GO" id="GO:0042407">
    <property type="term" value="P:cristae formation"/>
    <property type="evidence" value="ECO:0007669"/>
    <property type="project" value="InterPro"/>
</dbReference>
<comment type="caution">
    <text evidence="2">The sequence shown here is derived from an EMBL/GenBank/DDBJ whole genome shotgun (WGS) entry which is preliminary data.</text>
</comment>
<dbReference type="AlphaFoldDB" id="A0A9P7GL54"/>
<dbReference type="PANTHER" id="PTHR28268">
    <property type="entry name" value="MICOS SUBUNIT MIC26"/>
    <property type="match status" value="1"/>
</dbReference>
<keyword evidence="1" id="KW-0496">Mitochondrion</keyword>
<evidence type="ECO:0000313" key="2">
    <source>
        <dbReference type="EMBL" id="KAG5650538.1"/>
    </source>
</evidence>
<organism evidence="2 3">
    <name type="scientific">Sphagnurus paluster</name>
    <dbReference type="NCBI Taxonomy" id="117069"/>
    <lineage>
        <taxon>Eukaryota</taxon>
        <taxon>Fungi</taxon>
        <taxon>Dikarya</taxon>
        <taxon>Basidiomycota</taxon>
        <taxon>Agaricomycotina</taxon>
        <taxon>Agaricomycetes</taxon>
        <taxon>Agaricomycetidae</taxon>
        <taxon>Agaricales</taxon>
        <taxon>Tricholomatineae</taxon>
        <taxon>Lyophyllaceae</taxon>
        <taxon>Sphagnurus</taxon>
    </lineage>
</organism>
<gene>
    <name evidence="2" type="ORF">H0H81_011881</name>
</gene>
<dbReference type="Pfam" id="PF09769">
    <property type="entry name" value="ApoO"/>
    <property type="match status" value="1"/>
</dbReference>
<dbReference type="EMBL" id="JABCKI010000422">
    <property type="protein sequence ID" value="KAG5650538.1"/>
    <property type="molecule type" value="Genomic_DNA"/>
</dbReference>
<keyword evidence="3" id="KW-1185">Reference proteome</keyword>
<evidence type="ECO:0000256" key="1">
    <source>
        <dbReference type="RuleBase" id="RU363021"/>
    </source>
</evidence>
<reference evidence="2" key="1">
    <citation type="submission" date="2021-02" db="EMBL/GenBank/DDBJ databases">
        <authorList>
            <person name="Nieuwenhuis M."/>
            <person name="Van De Peppel L.J.J."/>
        </authorList>
    </citation>
    <scope>NUCLEOTIDE SEQUENCE</scope>
    <source>
        <strain evidence="2">D49</strain>
    </source>
</reference>
<dbReference type="InterPro" id="IPR033181">
    <property type="entry name" value="Mic26_fungi"/>
</dbReference>
<reference evidence="2" key="2">
    <citation type="submission" date="2021-10" db="EMBL/GenBank/DDBJ databases">
        <title>Phylogenomics reveals ancestral predisposition of the termite-cultivated fungus Termitomyces towards a domesticated lifestyle.</title>
        <authorList>
            <person name="Auxier B."/>
            <person name="Grum-Grzhimaylo A."/>
            <person name="Cardenas M.E."/>
            <person name="Lodge J.D."/>
            <person name="Laessoe T."/>
            <person name="Pedersen O."/>
            <person name="Smith M.E."/>
            <person name="Kuyper T.W."/>
            <person name="Franco-Molano E.A."/>
            <person name="Baroni T.J."/>
            <person name="Aanen D.K."/>
        </authorList>
    </citation>
    <scope>NUCLEOTIDE SEQUENCE</scope>
    <source>
        <strain evidence="2">D49</strain>
    </source>
</reference>
<dbReference type="GO" id="GO:0061617">
    <property type="term" value="C:MICOS complex"/>
    <property type="evidence" value="ECO:0007669"/>
    <property type="project" value="UniProtKB-UniRule"/>
</dbReference>
<comment type="function">
    <text evidence="1">Component of the MICOS complex, a large protein complex of the mitochondrial inner membrane that plays crucial roles in the maintenance of crista junctions, inner membrane architecture, and formation of contact sites to the outer membrane.</text>
</comment>
<accession>A0A9P7GL54</accession>
<proteinExistence type="predicted"/>
<dbReference type="InterPro" id="IPR019166">
    <property type="entry name" value="MIC26/MIC27"/>
</dbReference>
<dbReference type="PANTHER" id="PTHR28268:SF1">
    <property type="entry name" value="MICOS SUBUNIT MIC26"/>
    <property type="match status" value="1"/>
</dbReference>
<dbReference type="GO" id="GO:0044284">
    <property type="term" value="C:mitochondrial crista junction"/>
    <property type="evidence" value="ECO:0007669"/>
    <property type="project" value="TreeGrafter"/>
</dbReference>
<dbReference type="OrthoDB" id="2399148at2759"/>
<dbReference type="Proteomes" id="UP000717328">
    <property type="component" value="Unassembled WGS sequence"/>
</dbReference>
<evidence type="ECO:0000313" key="3">
    <source>
        <dbReference type="Proteomes" id="UP000717328"/>
    </source>
</evidence>
<keyword evidence="1" id="KW-0472">Membrane</keyword>
<protein>
    <recommendedName>
        <fullName evidence="1">MICOS complex subunit</fullName>
    </recommendedName>
</protein>
<comment type="subunit">
    <text evidence="1">Component of the mitochondrial contact site and cristae organizing system (MICOS) complex.</text>
</comment>
<keyword evidence="1" id="KW-0999">Mitochondrion inner membrane</keyword>
<comment type="subcellular location">
    <subcellularLocation>
        <location evidence="1">Mitochondrion inner membrane</location>
    </subcellularLocation>
</comment>
<name>A0A9P7GL54_9AGAR</name>
<sequence>MFRAASRLPRRAILTTSVAATGVVLHTSPEREKLSIYPHQTPDILLVDTPSALEEQIGVARRKFIKAYCDTHSQVQGVISRWIGVEHAIENRVKAIISPNESLTPGLLYVGVATLTGSIIARSRFIGARLFLPPVFLFASAQQFLPQTTANLKAYLGLLEDTYFPNFSKKHAIANAHTRMTWDHIKDATQNSREWVTHGAEVAVDKVQEATGLKLKETMGWAQKQAEVKVIEAANAVEQRASEAKAVVEKVIEEKVPEIKVGLEKVGEETKEQVPPKVEEIKRLV</sequence>